<keyword evidence="1" id="KW-0614">Plasmid</keyword>
<evidence type="ECO:0000313" key="2">
    <source>
        <dbReference type="Proteomes" id="UP000516422"/>
    </source>
</evidence>
<geneLocation type="plasmid" evidence="1 2">
    <name>pSGRIFU1</name>
</geneLocation>
<gene>
    <name evidence="1" type="ORF">HEP81_08034</name>
</gene>
<evidence type="ECO:0000313" key="1">
    <source>
        <dbReference type="EMBL" id="QNT98262.1"/>
    </source>
</evidence>
<accession>A0A7H1QD82</accession>
<dbReference type="Proteomes" id="UP000516422">
    <property type="component" value="Plasmid pSGRIFU1"/>
</dbReference>
<protein>
    <submittedName>
        <fullName evidence="1">Uncharacterized protein</fullName>
    </submittedName>
</protein>
<name>A0A7H1QD82_9ACTN</name>
<sequence>MSLWVFETSEPLLYIGTEVSASNDVFVVVCHGHFLFV</sequence>
<reference evidence="1 2" key="1">
    <citation type="submission" date="2020-04" db="EMBL/GenBank/DDBJ databases">
        <title>Characterization and engineering of Streptomyces griseofuscus DSM40191 as a potential heterologous host for expression of BGCs.</title>
        <authorList>
            <person name="Gren T."/>
            <person name="Whitford C.M."/>
            <person name="Mohite O.S."/>
            <person name="Joergensen T.S."/>
            <person name="Nielsen J.B."/>
            <person name="Lee S.Y."/>
            <person name="Weber T."/>
        </authorList>
    </citation>
    <scope>NUCLEOTIDE SEQUENCE [LARGE SCALE GENOMIC DNA]</scope>
    <source>
        <strain evidence="1 2">DSM 40191</strain>
        <plasmid evidence="1 2">pSGRIFU1</plasmid>
    </source>
</reference>
<proteinExistence type="predicted"/>
<dbReference type="EMBL" id="CP051007">
    <property type="protein sequence ID" value="QNT98262.1"/>
    <property type="molecule type" value="Genomic_DNA"/>
</dbReference>
<dbReference type="AlphaFoldDB" id="A0A7H1QD82"/>
<organism evidence="1 2">
    <name type="scientific">Streptomyces griseofuscus</name>
    <dbReference type="NCBI Taxonomy" id="146922"/>
    <lineage>
        <taxon>Bacteria</taxon>
        <taxon>Bacillati</taxon>
        <taxon>Actinomycetota</taxon>
        <taxon>Actinomycetes</taxon>
        <taxon>Kitasatosporales</taxon>
        <taxon>Streptomycetaceae</taxon>
        <taxon>Streptomyces</taxon>
    </lineage>
</organism>
<dbReference type="KEGG" id="sgf:HEP81_08034"/>